<protein>
    <submittedName>
        <fullName evidence="2">ABC-type transporter Mla subunit MlaD</fullName>
    </submittedName>
</protein>
<dbReference type="EMBL" id="JBEPTQ010000002">
    <property type="protein sequence ID" value="MET4724258.1"/>
    <property type="molecule type" value="Genomic_DNA"/>
</dbReference>
<reference evidence="2 3" key="1">
    <citation type="submission" date="2024-06" db="EMBL/GenBank/DDBJ databases">
        <title>Genomic Encyclopedia of Type Strains, Phase V (KMG-V): Genome sequencing to study the core and pangenomes of soil and plant-associated prokaryotes.</title>
        <authorList>
            <person name="Whitman W."/>
        </authorList>
    </citation>
    <scope>NUCLEOTIDE SEQUENCE [LARGE SCALE GENOMIC DNA]</scope>
    <source>
        <strain evidence="2 3">USDA 160</strain>
    </source>
</reference>
<feature type="region of interest" description="Disordered" evidence="1">
    <location>
        <begin position="501"/>
        <end position="526"/>
    </location>
</feature>
<evidence type="ECO:0000313" key="3">
    <source>
        <dbReference type="Proteomes" id="UP001549291"/>
    </source>
</evidence>
<accession>A0ABV2S541</accession>
<dbReference type="SUPFAM" id="SSF58104">
    <property type="entry name" value="Methyl-accepting chemotaxis protein (MCP) signaling domain"/>
    <property type="match status" value="1"/>
</dbReference>
<gene>
    <name evidence="2" type="ORF">ABIF63_008364</name>
</gene>
<evidence type="ECO:0000313" key="2">
    <source>
        <dbReference type="EMBL" id="MET4724258.1"/>
    </source>
</evidence>
<keyword evidence="3" id="KW-1185">Reference proteome</keyword>
<evidence type="ECO:0000256" key="1">
    <source>
        <dbReference type="SAM" id="MobiDB-lite"/>
    </source>
</evidence>
<sequence length="604" mass="63646">MSAIPANTLTEATAAIEDVSSRIEDVFARVGHELGRGHLIFKELNQGLATLSEELSGAEIEGAATALQEIAARLSELAEALPAESALLATIGTSTAEASALLKPLFKHIQMITIIARSARIEAASLDGDREGFLAFTQEAYDLGKAVQGSIEGCARDQQRLSEAVATASGRQREFESRYRNQLVSESAELGAAYSGLRGQRRDSSQLADLASTSTRKIAEAVGGAIISLQAGDSTRQRLEHVCHGLGQVSEAAPALVPEREASEDGARAICQLQAALLRDAQREFGGDIGQIVRALSAILHDAGSVVGHGRTLFGGEDGGPSSFLARIKQALAHASTLIATCESAGRSVDEALAIVEDTLAKFRQAIARLAEATVDITLIGMNAGLKASHLGSRGSAFVVIANELKATADQVSAGAGRLRPVLDGIERSANELKELRVRGDPAQLAKFEPQILQALREVEVGNERLGKLMSRLVDEGAEFEGLMNSAQGLMSSLGESSAALPAVARAPRDRERGRAAAAAGGAGSGDARRSLCALHDGARAGRSPGIPANAWPCVDRRHAPRRSGRDRGRRHRVVLMFAAGVARRRQFDGLGFRSVNLARRAGR</sequence>
<proteinExistence type="predicted"/>
<dbReference type="Proteomes" id="UP001549291">
    <property type="component" value="Unassembled WGS sequence"/>
</dbReference>
<dbReference type="Gene3D" id="1.10.287.950">
    <property type="entry name" value="Methyl-accepting chemotaxis protein"/>
    <property type="match status" value="1"/>
</dbReference>
<name>A0ABV2S541_BRAJP</name>
<comment type="caution">
    <text evidence="2">The sequence shown here is derived from an EMBL/GenBank/DDBJ whole genome shotgun (WGS) entry which is preliminary data.</text>
</comment>
<organism evidence="2 3">
    <name type="scientific">Bradyrhizobium japonicum</name>
    <dbReference type="NCBI Taxonomy" id="375"/>
    <lineage>
        <taxon>Bacteria</taxon>
        <taxon>Pseudomonadati</taxon>
        <taxon>Pseudomonadota</taxon>
        <taxon>Alphaproteobacteria</taxon>
        <taxon>Hyphomicrobiales</taxon>
        <taxon>Nitrobacteraceae</taxon>
        <taxon>Bradyrhizobium</taxon>
    </lineage>
</organism>